<proteinExistence type="predicted"/>
<gene>
    <name evidence="1" type="ORF">QC821_19100</name>
</gene>
<reference evidence="1 2" key="1">
    <citation type="submission" date="2023-04" db="EMBL/GenBank/DDBJ databases">
        <title>A long-awaited taxogenomic arrangement of the family Halomonadaceae.</title>
        <authorList>
            <person name="De La Haba R."/>
            <person name="Chuvochina M."/>
            <person name="Wittouck S."/>
            <person name="Arahal D.R."/>
            <person name="Sanchez-Porro C."/>
            <person name="Hugenholtz P."/>
            <person name="Ventosa A."/>
        </authorList>
    </citation>
    <scope>NUCLEOTIDE SEQUENCE [LARGE SCALE GENOMIC DNA]</scope>
    <source>
        <strain evidence="1 2">DSM 26770</strain>
    </source>
</reference>
<protein>
    <submittedName>
        <fullName evidence="1">Uncharacterized protein</fullName>
    </submittedName>
</protein>
<sequence length="284" mass="31296">MTATEWHPAALTLLREAVAELATPWLEEQSVKLGPGHWGAQRVLFSLPLARLSQSVLSDTLQTLLARWQMPTSDQQRVLSELAAAGGSAPHFLHLGLEGERRKVYWEYTLPESAPDPATRHVQYRAWKWTPGQDHAAVSEYLLLPSASAASAAIGDQLAVMPALVADIVEQLEISSALSQRAWPPMTVRIEEQQAGSTTPRDSLNLHMHQSRLPLGSVAGLLMALARDWQCAPRQRLVQWIAQHGDQLLGNVSFGVGAGQQPFFTCYYAGKRHSVPHDTLSHTR</sequence>
<keyword evidence="2" id="KW-1185">Reference proteome</keyword>
<dbReference type="RefSeq" id="WP_309724711.1">
    <property type="nucleotide sequence ID" value="NZ_JARWAM010000017.1"/>
</dbReference>
<organism evidence="1 2">
    <name type="scientific">Franzmannia qiaohouensis</name>
    <dbReference type="NCBI Taxonomy" id="1329370"/>
    <lineage>
        <taxon>Bacteria</taxon>
        <taxon>Pseudomonadati</taxon>
        <taxon>Pseudomonadota</taxon>
        <taxon>Gammaproteobacteria</taxon>
        <taxon>Oceanospirillales</taxon>
        <taxon>Halomonadaceae</taxon>
        <taxon>Franzmannia</taxon>
    </lineage>
</organism>
<dbReference type="Proteomes" id="UP001251374">
    <property type="component" value="Unassembled WGS sequence"/>
</dbReference>
<evidence type="ECO:0000313" key="1">
    <source>
        <dbReference type="EMBL" id="MDR5907393.1"/>
    </source>
</evidence>
<comment type="caution">
    <text evidence="1">The sequence shown here is derived from an EMBL/GenBank/DDBJ whole genome shotgun (WGS) entry which is preliminary data.</text>
</comment>
<evidence type="ECO:0000313" key="2">
    <source>
        <dbReference type="Proteomes" id="UP001251374"/>
    </source>
</evidence>
<accession>A0ABU1HIU0</accession>
<dbReference type="EMBL" id="JARWAM010000017">
    <property type="protein sequence ID" value="MDR5907393.1"/>
    <property type="molecule type" value="Genomic_DNA"/>
</dbReference>
<name>A0ABU1HIU0_9GAMM</name>